<protein>
    <submittedName>
        <fullName evidence="1">Uncharacterized protein</fullName>
    </submittedName>
</protein>
<evidence type="ECO:0000313" key="1">
    <source>
        <dbReference type="EMBL" id="OYO07856.1"/>
    </source>
</evidence>
<dbReference type="Proteomes" id="UP000215896">
    <property type="component" value="Unassembled WGS sequence"/>
</dbReference>
<dbReference type="AlphaFoldDB" id="A0A255G0G3"/>
<reference evidence="1 2" key="1">
    <citation type="submission" date="2017-07" db="EMBL/GenBank/DDBJ databases">
        <title>Draft whole genome sequences of clinical Proprionibacteriaceae strains.</title>
        <authorList>
            <person name="Bernier A.-M."/>
            <person name="Bernard K."/>
            <person name="Domingo M.-C."/>
        </authorList>
    </citation>
    <scope>NUCLEOTIDE SEQUENCE [LARGE SCALE GENOMIC DNA]</scope>
    <source>
        <strain evidence="1 2">NML 030167</strain>
    </source>
</reference>
<comment type="caution">
    <text evidence="1">The sequence shown here is derived from an EMBL/GenBank/DDBJ whole genome shotgun (WGS) entry which is preliminary data.</text>
</comment>
<organism evidence="1 2">
    <name type="scientific">Enemella evansiae</name>
    <dbReference type="NCBI Taxonomy" id="2016499"/>
    <lineage>
        <taxon>Bacteria</taxon>
        <taxon>Bacillati</taxon>
        <taxon>Actinomycetota</taxon>
        <taxon>Actinomycetes</taxon>
        <taxon>Propionibacteriales</taxon>
        <taxon>Propionibacteriaceae</taxon>
        <taxon>Enemella</taxon>
    </lineage>
</organism>
<dbReference type="EMBL" id="NMVO01000019">
    <property type="protein sequence ID" value="OYO07856.1"/>
    <property type="molecule type" value="Genomic_DNA"/>
</dbReference>
<sequence>MSRLLRGALTVLLLTGAIATAIPKPGELLVGVRGPASEAYTFDGCRVRVSEVRAARQAYESPEDQADGQQPYRADGLLVSVGFAVDSLTRYCAVEGATLEFLGRSYTSINNPLGGSEPGYRGYGVAVYQISRRDLDRLGSGAEVILDQGGSFDQVRGLEWRARIRIDLAAVGNPPADAVVYLEDDRPEEVLR</sequence>
<keyword evidence="2" id="KW-1185">Reference proteome</keyword>
<gene>
    <name evidence="1" type="ORF">CGZ94_20505</name>
</gene>
<name>A0A255G0G3_9ACTN</name>
<proteinExistence type="predicted"/>
<evidence type="ECO:0000313" key="2">
    <source>
        <dbReference type="Proteomes" id="UP000215896"/>
    </source>
</evidence>
<dbReference type="RefSeq" id="WP_094407195.1">
    <property type="nucleotide sequence ID" value="NZ_NMVO01000019.1"/>
</dbReference>
<accession>A0A255G0G3</accession>